<comment type="subcellular location">
    <subcellularLocation>
        <location evidence="1">Nucleus</location>
    </subcellularLocation>
</comment>
<dbReference type="EMBL" id="PUHQ01000063">
    <property type="protein sequence ID" value="KAG0658683.1"/>
    <property type="molecule type" value="Genomic_DNA"/>
</dbReference>
<dbReference type="InterPro" id="IPR003874">
    <property type="entry name" value="CDC45"/>
</dbReference>
<gene>
    <name evidence="7" type="ORF">C6P46_005679</name>
</gene>
<sequence length="755" mass="83555">MLLPHKLVSAAYHELVGRARGSVACTTFLFVAPDVDSLAAAKLLSSLLKTDDVPHQTVPVGSWSQLHHEATQLATVRSLVLVGFGASADLHALLGPDACDLPPECMVHVIDAHRPIALANLFTRSDYARALFDPRRIRARQAHGGIANARLPPLPEQELCVVVWDEVREAERDADGNEVVYDPWKKEREAFEELEPYPESDPEDSDDSDEESDREDEDNDDDSDAGSQRSGRRKRRRTDSPKPLSRDQRRAYRAQLAKYEARGSSFGQSVVWTMYLLAEALGRTDVDAVWLAILGLTYQLTNSQVDLSTYEIHQTILATEVARLSTTPDSLQIGNVSTALATSTSTSERDRSIRPSEELRFCLFRHWNLYDAMFHSGYLGVKMKLWTMEGRKKLSGLLAKMGLSLSESSETYAHMSSDLKESLFPMLSEQRASYGLWDLSYPSFVRKSGWRVDLSAQDYVDALEALLEAATGVRLDFASITTIDARRALVDGGGSSGAGGGGGPGAGHHSAATQYGGREEWAEGIKSWVHKAGMLGEGDKENRRPPTDANGAGGDEMTEVEKRQKYEQDENEARRRNFWYAWDALDPEDTTLLRHALPLSMALHRAVIAQGSYILDKKAITFFRSYRLAVVKDGPDLPVFQHPATLLRLAHWLVDAIRSMLENQAAGSGAGGGGGASRNLPFVLAALSETSDKFLVVGVVPADEYGDVRRNRFGIAFEEAALQSRAKAQQRYFDASVVEVRRDDFDKFLKHLSMH</sequence>
<dbReference type="PANTHER" id="PTHR10507:SF0">
    <property type="entry name" value="CELL DIVISION CONTROL PROTEIN 45 HOMOLOG"/>
    <property type="match status" value="1"/>
</dbReference>
<feature type="compositionally biased region" description="Basic and acidic residues" evidence="6">
    <location>
        <begin position="238"/>
        <end position="249"/>
    </location>
</feature>
<keyword evidence="5" id="KW-0131">Cell cycle</keyword>
<dbReference type="GO" id="GO:0003688">
    <property type="term" value="F:DNA replication origin binding"/>
    <property type="evidence" value="ECO:0007669"/>
    <property type="project" value="TreeGrafter"/>
</dbReference>
<evidence type="ECO:0000256" key="1">
    <source>
        <dbReference type="ARBA" id="ARBA00004123"/>
    </source>
</evidence>
<dbReference type="GO" id="GO:0006270">
    <property type="term" value="P:DNA replication initiation"/>
    <property type="evidence" value="ECO:0007669"/>
    <property type="project" value="InterPro"/>
</dbReference>
<evidence type="ECO:0000256" key="4">
    <source>
        <dbReference type="ARBA" id="ARBA00023242"/>
    </source>
</evidence>
<dbReference type="AlphaFoldDB" id="A0A9P7B568"/>
<keyword evidence="3" id="KW-0235">DNA replication</keyword>
<comment type="caution">
    <text evidence="7">The sequence shown here is derived from an EMBL/GenBank/DDBJ whole genome shotgun (WGS) entry which is preliminary data.</text>
</comment>
<feature type="region of interest" description="Disordered" evidence="6">
    <location>
        <begin position="192"/>
        <end position="249"/>
    </location>
</feature>
<feature type="region of interest" description="Disordered" evidence="6">
    <location>
        <begin position="494"/>
        <end position="516"/>
    </location>
</feature>
<feature type="compositionally biased region" description="Basic and acidic residues" evidence="6">
    <location>
        <begin position="537"/>
        <end position="546"/>
    </location>
</feature>
<dbReference type="GO" id="GO:0000727">
    <property type="term" value="P:double-strand break repair via break-induced replication"/>
    <property type="evidence" value="ECO:0007669"/>
    <property type="project" value="TreeGrafter"/>
</dbReference>
<dbReference type="GO" id="GO:0031261">
    <property type="term" value="C:DNA replication preinitiation complex"/>
    <property type="evidence" value="ECO:0007669"/>
    <property type="project" value="TreeGrafter"/>
</dbReference>
<feature type="compositionally biased region" description="Basic and acidic residues" evidence="6">
    <location>
        <begin position="559"/>
        <end position="569"/>
    </location>
</feature>
<name>A0A9P7B568_RHOMI</name>
<dbReference type="GO" id="GO:0003697">
    <property type="term" value="F:single-stranded DNA binding"/>
    <property type="evidence" value="ECO:0007669"/>
    <property type="project" value="TreeGrafter"/>
</dbReference>
<dbReference type="GO" id="GO:1902977">
    <property type="term" value="P:mitotic DNA replication preinitiation complex assembly"/>
    <property type="evidence" value="ECO:0007669"/>
    <property type="project" value="TreeGrafter"/>
</dbReference>
<organism evidence="7 8">
    <name type="scientific">Rhodotorula mucilaginosa</name>
    <name type="common">Yeast</name>
    <name type="synonym">Rhodotorula rubra</name>
    <dbReference type="NCBI Taxonomy" id="5537"/>
    <lineage>
        <taxon>Eukaryota</taxon>
        <taxon>Fungi</taxon>
        <taxon>Dikarya</taxon>
        <taxon>Basidiomycota</taxon>
        <taxon>Pucciniomycotina</taxon>
        <taxon>Microbotryomycetes</taxon>
        <taxon>Sporidiobolales</taxon>
        <taxon>Sporidiobolaceae</taxon>
        <taxon>Rhodotorula</taxon>
    </lineage>
</organism>
<reference evidence="7 8" key="1">
    <citation type="submission" date="2020-11" db="EMBL/GenBank/DDBJ databases">
        <title>Kefir isolates.</title>
        <authorList>
            <person name="Marcisauskas S."/>
            <person name="Kim Y."/>
            <person name="Blasche S."/>
        </authorList>
    </citation>
    <scope>NUCLEOTIDE SEQUENCE [LARGE SCALE GENOMIC DNA]</scope>
    <source>
        <strain evidence="7 8">KR</strain>
    </source>
</reference>
<evidence type="ECO:0000256" key="3">
    <source>
        <dbReference type="ARBA" id="ARBA00022705"/>
    </source>
</evidence>
<accession>A0A9P7B568</accession>
<protein>
    <recommendedName>
        <fullName evidence="9">CDC45-like protein</fullName>
    </recommendedName>
</protein>
<evidence type="ECO:0000256" key="6">
    <source>
        <dbReference type="SAM" id="MobiDB-lite"/>
    </source>
</evidence>
<dbReference type="OrthoDB" id="10258882at2759"/>
<evidence type="ECO:0000256" key="5">
    <source>
        <dbReference type="ARBA" id="ARBA00023306"/>
    </source>
</evidence>
<evidence type="ECO:0008006" key="9">
    <source>
        <dbReference type="Google" id="ProtNLM"/>
    </source>
</evidence>
<dbReference type="Proteomes" id="UP000777482">
    <property type="component" value="Unassembled WGS sequence"/>
</dbReference>
<comment type="similarity">
    <text evidence="2">Belongs to the CDC45 family.</text>
</comment>
<keyword evidence="4" id="KW-0539">Nucleus</keyword>
<proteinExistence type="inferred from homology"/>
<dbReference type="Pfam" id="PF02724">
    <property type="entry name" value="CDC45"/>
    <property type="match status" value="1"/>
</dbReference>
<dbReference type="GO" id="GO:0003682">
    <property type="term" value="F:chromatin binding"/>
    <property type="evidence" value="ECO:0007669"/>
    <property type="project" value="TreeGrafter"/>
</dbReference>
<dbReference type="PANTHER" id="PTHR10507">
    <property type="entry name" value="CDC45-RELATED PROTEIN"/>
    <property type="match status" value="1"/>
</dbReference>
<evidence type="ECO:0000313" key="7">
    <source>
        <dbReference type="EMBL" id="KAG0658683.1"/>
    </source>
</evidence>
<feature type="region of interest" description="Disordered" evidence="6">
    <location>
        <begin position="534"/>
        <end position="569"/>
    </location>
</feature>
<evidence type="ECO:0000313" key="8">
    <source>
        <dbReference type="Proteomes" id="UP000777482"/>
    </source>
</evidence>
<evidence type="ECO:0000256" key="2">
    <source>
        <dbReference type="ARBA" id="ARBA00010727"/>
    </source>
</evidence>
<keyword evidence="8" id="KW-1185">Reference proteome</keyword>
<feature type="compositionally biased region" description="Gly residues" evidence="6">
    <location>
        <begin position="494"/>
        <end position="506"/>
    </location>
</feature>
<feature type="compositionally biased region" description="Acidic residues" evidence="6">
    <location>
        <begin position="192"/>
        <end position="224"/>
    </location>
</feature>